<dbReference type="OrthoDB" id="10558893at2759"/>
<accession>A0A2P5X5S3</accession>
<name>A0A2P5X5S3_GOSBA</name>
<dbReference type="AlphaFoldDB" id="A0A2P5X5S3"/>
<protein>
    <submittedName>
        <fullName evidence="1">Uncharacterized protein</fullName>
    </submittedName>
</protein>
<organism evidence="1 2">
    <name type="scientific">Gossypium barbadense</name>
    <name type="common">Sea Island cotton</name>
    <name type="synonym">Hibiscus barbadensis</name>
    <dbReference type="NCBI Taxonomy" id="3634"/>
    <lineage>
        <taxon>Eukaryota</taxon>
        <taxon>Viridiplantae</taxon>
        <taxon>Streptophyta</taxon>
        <taxon>Embryophyta</taxon>
        <taxon>Tracheophyta</taxon>
        <taxon>Spermatophyta</taxon>
        <taxon>Magnoliopsida</taxon>
        <taxon>eudicotyledons</taxon>
        <taxon>Gunneridae</taxon>
        <taxon>Pentapetalae</taxon>
        <taxon>rosids</taxon>
        <taxon>malvids</taxon>
        <taxon>Malvales</taxon>
        <taxon>Malvaceae</taxon>
        <taxon>Malvoideae</taxon>
        <taxon>Gossypium</taxon>
    </lineage>
</organism>
<reference evidence="1 2" key="1">
    <citation type="submission" date="2015-01" db="EMBL/GenBank/DDBJ databases">
        <title>Genome of allotetraploid Gossypium barbadense reveals genomic plasticity and fiber elongation in cotton evolution.</title>
        <authorList>
            <person name="Chen X."/>
            <person name="Liu X."/>
            <person name="Zhao B."/>
            <person name="Zheng H."/>
            <person name="Hu Y."/>
            <person name="Lu G."/>
            <person name="Yang C."/>
            <person name="Chen J."/>
            <person name="Shan C."/>
            <person name="Zhang L."/>
            <person name="Zhou Y."/>
            <person name="Wang L."/>
            <person name="Guo W."/>
            <person name="Bai Y."/>
            <person name="Ruan J."/>
            <person name="Shangguan X."/>
            <person name="Mao Y."/>
            <person name="Jiang J."/>
            <person name="Zhu Y."/>
            <person name="Lei J."/>
            <person name="Kang H."/>
            <person name="Chen S."/>
            <person name="He X."/>
            <person name="Wang R."/>
            <person name="Wang Y."/>
            <person name="Chen J."/>
            <person name="Wang L."/>
            <person name="Yu S."/>
            <person name="Wang B."/>
            <person name="Wei J."/>
            <person name="Song S."/>
            <person name="Lu X."/>
            <person name="Gao Z."/>
            <person name="Gu W."/>
            <person name="Deng X."/>
            <person name="Ma D."/>
            <person name="Wang S."/>
            <person name="Liang W."/>
            <person name="Fang L."/>
            <person name="Cai C."/>
            <person name="Zhu X."/>
            <person name="Zhou B."/>
            <person name="Zhang Y."/>
            <person name="Chen Z."/>
            <person name="Xu S."/>
            <person name="Zhu R."/>
            <person name="Wang S."/>
            <person name="Zhang T."/>
            <person name="Zhao G."/>
        </authorList>
    </citation>
    <scope>NUCLEOTIDE SEQUENCE [LARGE SCALE GENOMIC DNA]</scope>
    <source>
        <strain evidence="2">cv. Xinhai21</strain>
        <tissue evidence="1">Leaf</tissue>
    </source>
</reference>
<gene>
    <name evidence="1" type="ORF">GOBAR_AA21975</name>
</gene>
<dbReference type="Proteomes" id="UP000239757">
    <property type="component" value="Unassembled WGS sequence"/>
</dbReference>
<dbReference type="EMBL" id="KZ665614">
    <property type="protein sequence ID" value="PPR98687.1"/>
    <property type="molecule type" value="Genomic_DNA"/>
</dbReference>
<evidence type="ECO:0000313" key="1">
    <source>
        <dbReference type="EMBL" id="PPR98687.1"/>
    </source>
</evidence>
<sequence>MTIGSFLANFSVSLGGSIWRISLTDTSMMRVLGGTGGNQSNKCNSHDSDSISRELNIAMDIDALISSGRKKRRTSTGALRVNPSSDHLHPFFPSSKLDNRCLGELAYHHHRGHSPSLAFEDSPMAPTIEKISIEAVKDFPSFLHCLLFEVGTLGLRYAEARDKELTDTQTELERVNELYNKLIVEKERHIFAEVELKVIVRHFIEIERIIKECKEQLDTTLLKQGEVLAASKQQTSQNILSSLQRFKENLLLHTQVLCGPFDVRKVDFDTFTNMDVNNLGFDTFNPSRLAWDSLVAAWK</sequence>
<proteinExistence type="predicted"/>
<evidence type="ECO:0000313" key="2">
    <source>
        <dbReference type="Proteomes" id="UP000239757"/>
    </source>
</evidence>